<proteinExistence type="predicted"/>
<protein>
    <recommendedName>
        <fullName evidence="2">DNA methyltransferase</fullName>
    </recommendedName>
</protein>
<accession>X1M7T8</accession>
<evidence type="ECO:0000313" key="1">
    <source>
        <dbReference type="EMBL" id="GAI27368.1"/>
    </source>
</evidence>
<comment type="caution">
    <text evidence="1">The sequence shown here is derived from an EMBL/GenBank/DDBJ whole genome shotgun (WGS) entry which is preliminary data.</text>
</comment>
<name>X1M7T8_9ZZZZ</name>
<gene>
    <name evidence="1" type="ORF">S06H3_26234</name>
</gene>
<organism evidence="1">
    <name type="scientific">marine sediment metagenome</name>
    <dbReference type="NCBI Taxonomy" id="412755"/>
    <lineage>
        <taxon>unclassified sequences</taxon>
        <taxon>metagenomes</taxon>
        <taxon>ecological metagenomes</taxon>
    </lineage>
</organism>
<reference evidence="1" key="1">
    <citation type="journal article" date="2014" name="Front. Microbiol.">
        <title>High frequency of phylogenetically diverse reductive dehalogenase-homologous genes in deep subseafloor sedimentary metagenomes.</title>
        <authorList>
            <person name="Kawai M."/>
            <person name="Futagami T."/>
            <person name="Toyoda A."/>
            <person name="Takaki Y."/>
            <person name="Nishi S."/>
            <person name="Hori S."/>
            <person name="Arai W."/>
            <person name="Tsubouchi T."/>
            <person name="Morono Y."/>
            <person name="Uchiyama I."/>
            <person name="Ito T."/>
            <person name="Fujiyama A."/>
            <person name="Inagaki F."/>
            <person name="Takami H."/>
        </authorList>
    </citation>
    <scope>NUCLEOTIDE SEQUENCE</scope>
    <source>
        <strain evidence="1">Expedition CK06-06</strain>
    </source>
</reference>
<dbReference type="EMBL" id="BARV01015140">
    <property type="protein sequence ID" value="GAI27368.1"/>
    <property type="molecule type" value="Genomic_DNA"/>
</dbReference>
<sequence length="204" mass="23619">MLKSYLKKIHEVASRGDAREESYYSALEDLLKEYAESTNKKNIHITTLPKKTEAGNPDFRIWDGKQHIVGYIEAKAPSIEHLDQIQTSKQLKRYLHTFPNLILTNFFEFRLYCNGMLIEKVRIANPFVIHELKTVPPVEKEKEFIKLLEKFFSFSLPKVYNAKTLAIELAKRTRFLRDEVITQELKEEATQGTGFISGSLPLPS</sequence>
<dbReference type="AlphaFoldDB" id="X1M7T8"/>
<evidence type="ECO:0008006" key="2">
    <source>
        <dbReference type="Google" id="ProtNLM"/>
    </source>
</evidence>